<dbReference type="HOGENOM" id="CLU_052380_2_0_1"/>
<feature type="non-terminal residue" evidence="1">
    <location>
        <position position="109"/>
    </location>
</feature>
<evidence type="ECO:0000313" key="1">
    <source>
        <dbReference type="EMBL" id="ETW84637.1"/>
    </source>
</evidence>
<accession>W4KFK2</accession>
<reference evidence="1 2" key="1">
    <citation type="journal article" date="2012" name="New Phytol.">
        <title>Insight into trade-off between wood decay and parasitism from the genome of a fungal forest pathogen.</title>
        <authorList>
            <person name="Olson A."/>
            <person name="Aerts A."/>
            <person name="Asiegbu F."/>
            <person name="Belbahri L."/>
            <person name="Bouzid O."/>
            <person name="Broberg A."/>
            <person name="Canback B."/>
            <person name="Coutinho P.M."/>
            <person name="Cullen D."/>
            <person name="Dalman K."/>
            <person name="Deflorio G."/>
            <person name="van Diepen L.T."/>
            <person name="Dunand C."/>
            <person name="Duplessis S."/>
            <person name="Durling M."/>
            <person name="Gonthier P."/>
            <person name="Grimwood J."/>
            <person name="Fossdal C.G."/>
            <person name="Hansson D."/>
            <person name="Henrissat B."/>
            <person name="Hietala A."/>
            <person name="Himmelstrand K."/>
            <person name="Hoffmeister D."/>
            <person name="Hogberg N."/>
            <person name="James T.Y."/>
            <person name="Karlsson M."/>
            <person name="Kohler A."/>
            <person name="Kues U."/>
            <person name="Lee Y.H."/>
            <person name="Lin Y.C."/>
            <person name="Lind M."/>
            <person name="Lindquist E."/>
            <person name="Lombard V."/>
            <person name="Lucas S."/>
            <person name="Lunden K."/>
            <person name="Morin E."/>
            <person name="Murat C."/>
            <person name="Park J."/>
            <person name="Raffaello T."/>
            <person name="Rouze P."/>
            <person name="Salamov A."/>
            <person name="Schmutz J."/>
            <person name="Solheim H."/>
            <person name="Stahlberg J."/>
            <person name="Velez H."/>
            <person name="de Vries R.P."/>
            <person name="Wiebenga A."/>
            <person name="Woodward S."/>
            <person name="Yakovlev I."/>
            <person name="Garbelotto M."/>
            <person name="Martin F."/>
            <person name="Grigoriev I.V."/>
            <person name="Stenlid J."/>
        </authorList>
    </citation>
    <scope>NUCLEOTIDE SEQUENCE [LARGE SCALE GENOMIC DNA]</scope>
    <source>
        <strain evidence="1 2">TC 32-1</strain>
    </source>
</reference>
<protein>
    <submittedName>
        <fullName evidence="1">Uncharacterized protein</fullName>
    </submittedName>
</protein>
<dbReference type="KEGG" id="hir:HETIRDRAFT_242674"/>
<dbReference type="Proteomes" id="UP000030671">
    <property type="component" value="Unassembled WGS sequence"/>
</dbReference>
<dbReference type="OrthoDB" id="3223501at2759"/>
<dbReference type="GeneID" id="20668946"/>
<evidence type="ECO:0000313" key="2">
    <source>
        <dbReference type="Proteomes" id="UP000030671"/>
    </source>
</evidence>
<sequence length="109" mass="12862">PIAIQTTSEEQFNKKSARSHFNIMEDLFSIKKHYNESLQSLIHCVDEFMHILKNLWDAGSNLKKQEKELTCMMLLWSLPSEFDSFHSFLSLMDVLSHSKLEDTFRHEDL</sequence>
<proteinExistence type="predicted"/>
<organism evidence="1 2">
    <name type="scientific">Heterobasidion irregulare (strain TC 32-1)</name>
    <dbReference type="NCBI Taxonomy" id="747525"/>
    <lineage>
        <taxon>Eukaryota</taxon>
        <taxon>Fungi</taxon>
        <taxon>Dikarya</taxon>
        <taxon>Basidiomycota</taxon>
        <taxon>Agaricomycotina</taxon>
        <taxon>Agaricomycetes</taxon>
        <taxon>Russulales</taxon>
        <taxon>Bondarzewiaceae</taxon>
        <taxon>Heterobasidion</taxon>
        <taxon>Heterobasidion annosum species complex</taxon>
    </lineage>
</organism>
<keyword evidence="2" id="KW-1185">Reference proteome</keyword>
<dbReference type="AlphaFoldDB" id="W4KFK2"/>
<gene>
    <name evidence="1" type="ORF">HETIRDRAFT_242674</name>
</gene>
<name>W4KFK2_HETIT</name>
<dbReference type="InParanoid" id="W4KFK2"/>
<feature type="non-terminal residue" evidence="1">
    <location>
        <position position="1"/>
    </location>
</feature>
<dbReference type="RefSeq" id="XP_009544281.1">
    <property type="nucleotide sequence ID" value="XM_009545986.1"/>
</dbReference>
<dbReference type="EMBL" id="KI925456">
    <property type="protein sequence ID" value="ETW84637.1"/>
    <property type="molecule type" value="Genomic_DNA"/>
</dbReference>